<evidence type="ECO:0000313" key="2">
    <source>
        <dbReference type="EMBL" id="OQE19620.1"/>
    </source>
</evidence>
<gene>
    <name evidence="2" type="ORF">PENFLA_c018G07895</name>
</gene>
<dbReference type="SUPFAM" id="SSF52047">
    <property type="entry name" value="RNI-like"/>
    <property type="match status" value="1"/>
</dbReference>
<keyword evidence="1" id="KW-0732">Signal</keyword>
<dbReference type="EMBL" id="MLQL01000018">
    <property type="protein sequence ID" value="OQE19620.1"/>
    <property type="molecule type" value="Genomic_DNA"/>
</dbReference>
<organism evidence="2 3">
    <name type="scientific">Penicillium flavigenum</name>
    <dbReference type="NCBI Taxonomy" id="254877"/>
    <lineage>
        <taxon>Eukaryota</taxon>
        <taxon>Fungi</taxon>
        <taxon>Dikarya</taxon>
        <taxon>Ascomycota</taxon>
        <taxon>Pezizomycotina</taxon>
        <taxon>Eurotiomycetes</taxon>
        <taxon>Eurotiomycetidae</taxon>
        <taxon>Eurotiales</taxon>
        <taxon>Aspergillaceae</taxon>
        <taxon>Penicillium</taxon>
    </lineage>
</organism>
<dbReference type="Proteomes" id="UP000191342">
    <property type="component" value="Unassembled WGS sequence"/>
</dbReference>
<sequence>MATSSIFPLGIWLMIFQYLRDQSPQHISRLAQTCKSFHQELNHVIYQPVRLRRVENARRFAHTISSRPDLAALVKEVRHSEDVGFSDFAGYSRPFYEAPTKLQNLQTLVMRENLPPSDDGHTPQAEVQAVLTNIYYRNEDLHMRESCLEDLEPLMMEMHDKGFPLGDASDPFGLGFHPLNGNFSIQCHIGTDSDLDPKYNTGKYQPYVEFNETISTLPHLRKLCITGVMFREFGLEDEFIENRSTNLKGLLLLNCRVSTENLELIVRFPRALERLTIRVPVSLLSQYEEEDYLSFSEELSSRHAESLEYLDLDIYGGADIGIELDFFDVLKEIVITPHSVIRGREGEISLASSLQRLTIRYEEGTGLQLDDIFEGVEAARVPNLRSVICQIPDNLCEGTTSSEVRVEAEAFKSQFKDFGVELSTELVPYPLTMSKYDVCPCENLTFYHQFPFHSRPKPRPQNVRAGYSNPTPMPLVYDSDPYDGDYPYLYDMSPPSPPRMPTFTDYDDYLDWAYGG</sequence>
<protein>
    <recommendedName>
        <fullName evidence="4">F-box domain-containing protein</fullName>
    </recommendedName>
</protein>
<reference evidence="3" key="1">
    <citation type="journal article" date="2017" name="Nat. Microbiol.">
        <title>Global analysis of biosynthetic gene clusters reveals vast potential of secondary metabolite production in Penicillium species.</title>
        <authorList>
            <person name="Nielsen J.C."/>
            <person name="Grijseels S."/>
            <person name="Prigent S."/>
            <person name="Ji B."/>
            <person name="Dainat J."/>
            <person name="Nielsen K.F."/>
            <person name="Frisvad J.C."/>
            <person name="Workman M."/>
            <person name="Nielsen J."/>
        </authorList>
    </citation>
    <scope>NUCLEOTIDE SEQUENCE [LARGE SCALE GENOMIC DNA]</scope>
    <source>
        <strain evidence="3">IBT 14082</strain>
    </source>
</reference>
<dbReference type="CDD" id="cd09917">
    <property type="entry name" value="F-box_SF"/>
    <property type="match status" value="1"/>
</dbReference>
<dbReference type="OrthoDB" id="4361124at2759"/>
<dbReference type="InterPro" id="IPR036047">
    <property type="entry name" value="F-box-like_dom_sf"/>
</dbReference>
<feature type="signal peptide" evidence="1">
    <location>
        <begin position="1"/>
        <end position="21"/>
    </location>
</feature>
<evidence type="ECO:0000256" key="1">
    <source>
        <dbReference type="SAM" id="SignalP"/>
    </source>
</evidence>
<feature type="chain" id="PRO_5012031472" description="F-box domain-containing protein" evidence="1">
    <location>
        <begin position="22"/>
        <end position="516"/>
    </location>
</feature>
<accession>A0A1V6T0Z7</accession>
<dbReference type="AlphaFoldDB" id="A0A1V6T0Z7"/>
<dbReference type="SUPFAM" id="SSF81383">
    <property type="entry name" value="F-box domain"/>
    <property type="match status" value="1"/>
</dbReference>
<evidence type="ECO:0000313" key="3">
    <source>
        <dbReference type="Proteomes" id="UP000191342"/>
    </source>
</evidence>
<keyword evidence="3" id="KW-1185">Reference proteome</keyword>
<comment type="caution">
    <text evidence="2">The sequence shown here is derived from an EMBL/GenBank/DDBJ whole genome shotgun (WGS) entry which is preliminary data.</text>
</comment>
<proteinExistence type="predicted"/>
<name>A0A1V6T0Z7_9EURO</name>
<evidence type="ECO:0008006" key="4">
    <source>
        <dbReference type="Google" id="ProtNLM"/>
    </source>
</evidence>